<evidence type="ECO:0000259" key="24">
    <source>
        <dbReference type="Pfam" id="PF05524"/>
    </source>
</evidence>
<keyword evidence="14 17" id="KW-0418">Kinase</keyword>
<dbReference type="Proteomes" id="UP000198945">
    <property type="component" value="Unassembled WGS sequence"/>
</dbReference>
<keyword evidence="9 17" id="KW-0963">Cytoplasm</keyword>
<evidence type="ECO:0000256" key="3">
    <source>
        <dbReference type="ARBA" id="ARBA00002728"/>
    </source>
</evidence>
<evidence type="ECO:0000256" key="19">
    <source>
        <dbReference type="PIRSR" id="PIRSR000732-2"/>
    </source>
</evidence>
<comment type="subcellular location">
    <subcellularLocation>
        <location evidence="4 17">Cytoplasm</location>
    </subcellularLocation>
</comment>
<feature type="binding site" evidence="19">
    <location>
        <position position="298"/>
    </location>
    <ligand>
        <name>phosphoenolpyruvate</name>
        <dbReference type="ChEBI" id="CHEBI:58702"/>
    </ligand>
</feature>
<dbReference type="EMBL" id="FNEH01000001">
    <property type="protein sequence ID" value="SDI09894.1"/>
    <property type="molecule type" value="Genomic_DNA"/>
</dbReference>
<dbReference type="Gene3D" id="3.20.20.60">
    <property type="entry name" value="Phosphoenolpyruvate-binding domains"/>
    <property type="match status" value="1"/>
</dbReference>
<evidence type="ECO:0000256" key="18">
    <source>
        <dbReference type="PIRSR" id="PIRSR000732-1"/>
    </source>
</evidence>
<dbReference type="InterPro" id="IPR006318">
    <property type="entry name" value="PTS_EI-like"/>
</dbReference>
<evidence type="ECO:0000313" key="26">
    <source>
        <dbReference type="EMBL" id="SDE92433.1"/>
    </source>
</evidence>
<evidence type="ECO:0000256" key="12">
    <source>
        <dbReference type="ARBA" id="ARBA00022683"/>
    </source>
</evidence>
<dbReference type="Proteomes" id="UP000324896">
    <property type="component" value="Unassembled WGS sequence"/>
</dbReference>
<keyword evidence="15 17" id="KW-0460">Magnesium</keyword>
<dbReference type="EMBL" id="FNBJ01000003">
    <property type="protein sequence ID" value="SDE92433.1"/>
    <property type="molecule type" value="Genomic_DNA"/>
</dbReference>
<dbReference type="InterPro" id="IPR000121">
    <property type="entry name" value="PEP_util_C"/>
</dbReference>
<evidence type="ECO:0000313" key="27">
    <source>
        <dbReference type="EMBL" id="SDI09894.1"/>
    </source>
</evidence>
<reference evidence="27 31" key="2">
    <citation type="submission" date="2016-10" db="EMBL/GenBank/DDBJ databases">
        <authorList>
            <person name="de Groot N.N."/>
        </authorList>
    </citation>
    <scope>NUCLEOTIDE SEQUENCE [LARGE SCALE GENOMIC DNA]</scope>
    <source>
        <strain evidence="27 31">WG7</strain>
    </source>
</reference>
<dbReference type="GO" id="GO:0008965">
    <property type="term" value="F:phosphoenolpyruvate-protein phosphotransferase activity"/>
    <property type="evidence" value="ECO:0007669"/>
    <property type="project" value="UniProtKB-EC"/>
</dbReference>
<dbReference type="PIRSF" id="PIRSF000732">
    <property type="entry name" value="PTS_enzyme_I"/>
    <property type="match status" value="1"/>
</dbReference>
<feature type="binding site" evidence="20">
    <location>
        <position position="433"/>
    </location>
    <ligand>
        <name>Mg(2+)</name>
        <dbReference type="ChEBI" id="CHEBI:18420"/>
    </ligand>
</feature>
<keyword evidence="10 17" id="KW-0762">Sugar transport</keyword>
<dbReference type="InterPro" id="IPR008279">
    <property type="entry name" value="PEP-util_enz_mobile_dom"/>
</dbReference>
<evidence type="ECO:0000259" key="23">
    <source>
        <dbReference type="Pfam" id="PF02896"/>
    </source>
</evidence>
<evidence type="ECO:0000313" key="28">
    <source>
        <dbReference type="EMBL" id="SES70047.1"/>
    </source>
</evidence>
<feature type="coiled-coil region" evidence="21">
    <location>
        <begin position="398"/>
        <end position="425"/>
    </location>
</feature>
<evidence type="ECO:0000256" key="5">
    <source>
        <dbReference type="ARBA" id="ARBA00007837"/>
    </source>
</evidence>
<dbReference type="GO" id="GO:0009401">
    <property type="term" value="P:phosphoenolpyruvate-dependent sugar phosphotransferase system"/>
    <property type="evidence" value="ECO:0007669"/>
    <property type="project" value="UniProtKB-KW"/>
</dbReference>
<dbReference type="PROSITE" id="PS00742">
    <property type="entry name" value="PEP_ENZYMES_2"/>
    <property type="match status" value="1"/>
</dbReference>
<evidence type="ECO:0000259" key="22">
    <source>
        <dbReference type="Pfam" id="PF00391"/>
    </source>
</evidence>
<dbReference type="EC" id="2.7.3.9" evidence="6 17"/>
<dbReference type="GO" id="GO:0046872">
    <property type="term" value="F:metal ion binding"/>
    <property type="evidence" value="ECO:0007669"/>
    <property type="project" value="UniProtKB-KW"/>
</dbReference>
<comment type="cofactor">
    <cofactor evidence="2 17 20">
        <name>Mg(2+)</name>
        <dbReference type="ChEBI" id="CHEBI:18420"/>
    </cofactor>
</comment>
<keyword evidence="21" id="KW-0175">Coiled coil</keyword>
<evidence type="ECO:0000256" key="2">
    <source>
        <dbReference type="ARBA" id="ARBA00001946"/>
    </source>
</evidence>
<dbReference type="EMBL" id="SOEF01000001">
    <property type="protein sequence ID" value="TDX48200.1"/>
    <property type="molecule type" value="Genomic_DNA"/>
</dbReference>
<feature type="binding site" evidence="20">
    <location>
        <position position="457"/>
    </location>
    <ligand>
        <name>Mg(2+)</name>
        <dbReference type="ChEBI" id="CHEBI:18420"/>
    </ligand>
</feature>
<dbReference type="Gene3D" id="1.10.274.10">
    <property type="entry name" value="PtsI, HPr-binding domain"/>
    <property type="match status" value="1"/>
</dbReference>
<dbReference type="InterPro" id="IPR008731">
    <property type="entry name" value="PTS_EIN"/>
</dbReference>
<evidence type="ECO:0000313" key="31">
    <source>
        <dbReference type="Proteomes" id="UP000198945"/>
    </source>
</evidence>
<name>A0A1G6HKU9_9FIRM</name>
<feature type="binding site" evidence="19">
    <location>
        <position position="334"/>
    </location>
    <ligand>
        <name>phosphoenolpyruvate</name>
        <dbReference type="ChEBI" id="CHEBI:58702"/>
    </ligand>
</feature>
<evidence type="ECO:0000313" key="33">
    <source>
        <dbReference type="Proteomes" id="UP000295472"/>
    </source>
</evidence>
<organism evidence="25 34">
    <name type="scientific">Halanaerobium congolense</name>
    <dbReference type="NCBI Taxonomy" id="54121"/>
    <lineage>
        <taxon>Bacteria</taxon>
        <taxon>Bacillati</taxon>
        <taxon>Bacillota</taxon>
        <taxon>Clostridia</taxon>
        <taxon>Halanaerobiales</taxon>
        <taxon>Halanaerobiaceae</taxon>
        <taxon>Halanaerobium</taxon>
    </lineage>
</organism>
<evidence type="ECO:0000256" key="8">
    <source>
        <dbReference type="ARBA" id="ARBA00022448"/>
    </source>
</evidence>
<feature type="domain" description="Phosphotransferase system enzyme I N-terminal" evidence="24">
    <location>
        <begin position="5"/>
        <end position="128"/>
    </location>
</feature>
<dbReference type="Gene3D" id="3.50.30.10">
    <property type="entry name" value="Phosphohistidine domain"/>
    <property type="match status" value="1"/>
</dbReference>
<proteinExistence type="inferred from homology"/>
<dbReference type="GO" id="GO:0005737">
    <property type="term" value="C:cytoplasm"/>
    <property type="evidence" value="ECO:0007669"/>
    <property type="project" value="UniProtKB-SubCell"/>
</dbReference>
<dbReference type="EMBL" id="FMYT01000001">
    <property type="protein sequence ID" value="SDB94880.1"/>
    <property type="molecule type" value="Genomic_DNA"/>
</dbReference>
<dbReference type="InterPro" id="IPR050499">
    <property type="entry name" value="PEP-utilizing_PTS_enzyme"/>
</dbReference>
<evidence type="ECO:0000256" key="1">
    <source>
        <dbReference type="ARBA" id="ARBA00000683"/>
    </source>
</evidence>
<dbReference type="SUPFAM" id="SSF47831">
    <property type="entry name" value="Enzyme I of the PEP:sugar phosphotransferase system HPr-binding (sub)domain"/>
    <property type="match status" value="1"/>
</dbReference>
<dbReference type="PANTHER" id="PTHR46244">
    <property type="entry name" value="PHOSPHOENOLPYRUVATE-PROTEIN PHOSPHOTRANSFERASE"/>
    <property type="match status" value="1"/>
</dbReference>
<comment type="function">
    <text evidence="3 17">General (non sugar-specific) component of the phosphoenolpyruvate-dependent sugar phosphotransferase system (sugar PTS). This major carbohydrate active-transport system catalyzes the phosphorylation of incoming sugar substrates concomitantly with their translocation across the cell membrane. Enzyme I transfers the phosphoryl group from phosphoenolpyruvate (PEP) to the phosphoryl carrier protein (HPr).</text>
</comment>
<evidence type="ECO:0000256" key="17">
    <source>
        <dbReference type="PIRNR" id="PIRNR000732"/>
    </source>
</evidence>
<dbReference type="InterPro" id="IPR036637">
    <property type="entry name" value="Phosphohistidine_dom_sf"/>
</dbReference>
<dbReference type="InterPro" id="IPR036618">
    <property type="entry name" value="PtsI_HPr-bd_sf"/>
</dbReference>
<feature type="active site" description="Proton donor" evidence="18">
    <location>
        <position position="504"/>
    </location>
</feature>
<evidence type="ECO:0000256" key="7">
    <source>
        <dbReference type="ARBA" id="ARBA00016544"/>
    </source>
</evidence>
<dbReference type="GeneID" id="57011583"/>
<dbReference type="SUPFAM" id="SSF51621">
    <property type="entry name" value="Phosphoenolpyruvate/pyruvate domain"/>
    <property type="match status" value="1"/>
</dbReference>
<dbReference type="FunFam" id="3.20.20.60:FF:000007">
    <property type="entry name" value="Phosphoenolpyruvate-protein phosphotransferase"/>
    <property type="match status" value="1"/>
</dbReference>
<evidence type="ECO:0000313" key="32">
    <source>
        <dbReference type="Proteomes" id="UP000199519"/>
    </source>
</evidence>
<dbReference type="Proteomes" id="UP000199519">
    <property type="component" value="Unassembled WGS sequence"/>
</dbReference>
<dbReference type="Pfam" id="PF00391">
    <property type="entry name" value="PEP-utilizers"/>
    <property type="match status" value="1"/>
</dbReference>
<protein>
    <recommendedName>
        <fullName evidence="7 17">Phosphoenolpyruvate-protein phosphotransferase</fullName>
        <ecNumber evidence="6 17">2.7.3.9</ecNumber>
    </recommendedName>
    <alternativeName>
        <fullName evidence="16 17">Phosphotransferase system, enzyme I</fullName>
    </alternativeName>
</protein>
<dbReference type="PRINTS" id="PR01736">
    <property type="entry name" value="PHPHTRNFRASE"/>
</dbReference>
<dbReference type="InterPro" id="IPR015813">
    <property type="entry name" value="Pyrv/PenolPyrv_kinase-like_dom"/>
</dbReference>
<dbReference type="InterPro" id="IPR023151">
    <property type="entry name" value="PEP_util_CS"/>
</dbReference>
<evidence type="ECO:0000256" key="11">
    <source>
        <dbReference type="ARBA" id="ARBA00022679"/>
    </source>
</evidence>
<feature type="domain" description="PEP-utilising enzyme mobile" evidence="22">
    <location>
        <begin position="154"/>
        <end position="227"/>
    </location>
</feature>
<dbReference type="Pfam" id="PF05524">
    <property type="entry name" value="PEP-utilisers_N"/>
    <property type="match status" value="1"/>
</dbReference>
<keyword evidence="11 17" id="KW-0808">Transferase</keyword>
<feature type="active site" description="Tele-phosphohistidine intermediate" evidence="18">
    <location>
        <position position="190"/>
    </location>
</feature>
<keyword evidence="25" id="KW-0670">Pyruvate</keyword>
<feature type="binding site" evidence="19">
    <location>
        <begin position="456"/>
        <end position="457"/>
    </location>
    <ligand>
        <name>phosphoenolpyruvate</name>
        <dbReference type="ChEBI" id="CHEBI:58702"/>
    </ligand>
</feature>
<evidence type="ECO:0000256" key="15">
    <source>
        <dbReference type="ARBA" id="ARBA00022842"/>
    </source>
</evidence>
<comment type="similarity">
    <text evidence="5 17">Belongs to the PEP-utilizing enzyme family.</text>
</comment>
<dbReference type="RefSeq" id="WP_089655962.1">
    <property type="nucleotide sequence ID" value="NZ_FMYT01000001.1"/>
</dbReference>
<evidence type="ECO:0000256" key="21">
    <source>
        <dbReference type="SAM" id="Coils"/>
    </source>
</evidence>
<dbReference type="PANTHER" id="PTHR46244:SF3">
    <property type="entry name" value="PHOSPHOENOLPYRUVATE-PROTEIN PHOSPHOTRANSFERASE"/>
    <property type="match status" value="1"/>
</dbReference>
<evidence type="ECO:0000313" key="29">
    <source>
        <dbReference type="EMBL" id="TDX48200.1"/>
    </source>
</evidence>
<reference evidence="29 33" key="3">
    <citation type="submission" date="2019-03" db="EMBL/GenBank/DDBJ databases">
        <title>Subsurface microbial communities from deep shales in Ohio and West Virginia, USA.</title>
        <authorList>
            <person name="Wrighton K."/>
        </authorList>
    </citation>
    <scope>NUCLEOTIDE SEQUENCE [LARGE SCALE GENOMIC DNA]</scope>
    <source>
        <strain evidence="29 33">DSMZ 11287</strain>
    </source>
</reference>
<evidence type="ECO:0000313" key="34">
    <source>
        <dbReference type="Proteomes" id="UP000324896"/>
    </source>
</evidence>
<feature type="domain" description="PEP-utilising enzyme C-terminal" evidence="23">
    <location>
        <begin position="256"/>
        <end position="541"/>
    </location>
</feature>
<dbReference type="GO" id="GO:0016301">
    <property type="term" value="F:kinase activity"/>
    <property type="evidence" value="ECO:0007669"/>
    <property type="project" value="UniProtKB-KW"/>
</dbReference>
<dbReference type="EMBL" id="FOHG01000003">
    <property type="protein sequence ID" value="SES70047.1"/>
    <property type="molecule type" value="Genomic_DNA"/>
</dbReference>
<comment type="catalytic activity">
    <reaction evidence="1 17">
        <text>L-histidyl-[protein] + phosphoenolpyruvate = N(pros)-phospho-L-histidyl-[protein] + pyruvate</text>
        <dbReference type="Rhea" id="RHEA:23880"/>
        <dbReference type="Rhea" id="RHEA-COMP:9745"/>
        <dbReference type="Rhea" id="RHEA-COMP:9746"/>
        <dbReference type="ChEBI" id="CHEBI:15361"/>
        <dbReference type="ChEBI" id="CHEBI:29979"/>
        <dbReference type="ChEBI" id="CHEBI:58702"/>
        <dbReference type="ChEBI" id="CHEBI:64837"/>
        <dbReference type="EC" id="2.7.3.9"/>
    </reaction>
</comment>
<dbReference type="Proteomes" id="UP000198612">
    <property type="component" value="Unassembled WGS sequence"/>
</dbReference>
<dbReference type="NCBIfam" id="TIGR01417">
    <property type="entry name" value="PTS_I_fam"/>
    <property type="match status" value="1"/>
</dbReference>
<evidence type="ECO:0000313" key="30">
    <source>
        <dbReference type="Proteomes" id="UP000198612"/>
    </source>
</evidence>
<evidence type="ECO:0000256" key="20">
    <source>
        <dbReference type="PIRSR" id="PIRSR000732-3"/>
    </source>
</evidence>
<feature type="coiled-coil region" evidence="21">
    <location>
        <begin position="35"/>
        <end position="73"/>
    </location>
</feature>
<keyword evidence="12 17" id="KW-0598">Phosphotransferase system</keyword>
<dbReference type="AlphaFoldDB" id="A0A1G6HKU9"/>
<evidence type="ECO:0000256" key="4">
    <source>
        <dbReference type="ARBA" id="ARBA00004496"/>
    </source>
</evidence>
<evidence type="ECO:0000256" key="6">
    <source>
        <dbReference type="ARBA" id="ARBA00012232"/>
    </source>
</evidence>
<dbReference type="SUPFAM" id="SSF52009">
    <property type="entry name" value="Phosphohistidine domain"/>
    <property type="match status" value="1"/>
</dbReference>
<evidence type="ECO:0000256" key="13">
    <source>
        <dbReference type="ARBA" id="ARBA00022723"/>
    </source>
</evidence>
<accession>A0A1G6HKU9</accession>
<evidence type="ECO:0000256" key="10">
    <source>
        <dbReference type="ARBA" id="ARBA00022597"/>
    </source>
</evidence>
<gene>
    <name evidence="29" type="ORF">C7954_101169</name>
    <name evidence="25" type="ORF">SAMN04488597_1018</name>
    <name evidence="26" type="ORF">SAMN04488598_103165</name>
    <name evidence="28" type="ORF">SAMN04515652_103164</name>
    <name evidence="27" type="ORF">SAMN04515654_101266</name>
</gene>
<dbReference type="Proteomes" id="UP000295472">
    <property type="component" value="Unassembled WGS sequence"/>
</dbReference>
<evidence type="ECO:0000256" key="9">
    <source>
        <dbReference type="ARBA" id="ARBA00022490"/>
    </source>
</evidence>
<keyword evidence="8 17" id="KW-0813">Transport</keyword>
<feature type="binding site" evidence="19">
    <location>
        <position position="467"/>
    </location>
    <ligand>
        <name>phosphoenolpyruvate</name>
        <dbReference type="ChEBI" id="CHEBI:58702"/>
    </ligand>
</feature>
<dbReference type="InterPro" id="IPR040442">
    <property type="entry name" value="Pyrv_kinase-like_dom_sf"/>
</dbReference>
<sequence>MILIEGIAASPGIAIGKSLLKQEDEIEIDKQNISEDEVDEEIEKLHSALEESKKSLQELKEETAEKLGEEKAEIFAAHLMILDDPEVIPAFENKIRDNKLNAAAAVKEVIDEFAAMFAAMDDEYLRERGSDIKDVGMRVIKNLLGVEDISDKMESDVVIVAEDLTPSDTAQLDTDKVLAFVTRDGSRTSHSAIMARSLGIPSVVGLGSELIEKAEDDTTIIVDGNQGKVFFAPDQSTLEEYKEKLEKYKAEQKRLLAFKDKKAQTKDGHQVEVAGNMGNLKDVDPILANGGEGVGLFRSEFLYMDRSELPTEEEQFEVYKKAAQKMGDKPLVIRTLDVGGDKELPYLDFPDEMNPFLGYRAIRVCLERDDIFKPQLRALLRAGVYGNIKIMFPMISSLDELLAAKAKVEEVKAELKEEGIEYNEDIDVGMMIEVPSAVMIADQLAKEVDFFSIGTNDLIQYTVAVDRMNETIAEMHTPYHPAVLRLIKKTIDAGHAEDIWVGMCGEAAGEELLLPFLLGAGLNEFSMSAVSILKIKEILTKWTLAEAEAESKKVLELGTAAEVKEYLSKIAK</sequence>
<keyword evidence="13 17" id="KW-0479">Metal-binding</keyword>
<evidence type="ECO:0000313" key="25">
    <source>
        <dbReference type="EMBL" id="SDB94880.1"/>
    </source>
</evidence>
<reference evidence="30 32" key="1">
    <citation type="submission" date="2016-10" db="EMBL/GenBank/DDBJ databases">
        <authorList>
            <person name="Varghese N."/>
            <person name="Submissions S."/>
        </authorList>
    </citation>
    <scope>NUCLEOTIDE SEQUENCE [LARGE SCALE GENOMIC DNA]</scope>
    <source>
        <strain evidence="25 34">WG10</strain>
        <strain evidence="26 32">WG2</strain>
        <strain evidence="28 30">WG5</strain>
    </source>
</reference>
<dbReference type="Pfam" id="PF02896">
    <property type="entry name" value="PEP-utilizers_C"/>
    <property type="match status" value="1"/>
</dbReference>
<evidence type="ECO:0000256" key="16">
    <source>
        <dbReference type="ARBA" id="ARBA00033235"/>
    </source>
</evidence>
<keyword evidence="32" id="KW-1185">Reference proteome</keyword>
<evidence type="ECO:0000256" key="14">
    <source>
        <dbReference type="ARBA" id="ARBA00022777"/>
    </source>
</evidence>
<dbReference type="InterPro" id="IPR024692">
    <property type="entry name" value="PTS_EI"/>
</dbReference>